<feature type="transmembrane region" description="Helical" evidence="12">
    <location>
        <begin position="594"/>
        <end position="612"/>
    </location>
</feature>
<feature type="transmembrane region" description="Helical" evidence="12">
    <location>
        <begin position="986"/>
        <end position="1009"/>
    </location>
</feature>
<evidence type="ECO:0000256" key="8">
    <source>
        <dbReference type="ARBA" id="ARBA00023136"/>
    </source>
</evidence>
<evidence type="ECO:0000259" key="13">
    <source>
        <dbReference type="PROSITE" id="PS50156"/>
    </source>
</evidence>
<keyword evidence="8 12" id="KW-0472">Membrane</keyword>
<dbReference type="GO" id="GO:0042632">
    <property type="term" value="P:cholesterol homeostasis"/>
    <property type="evidence" value="ECO:0007669"/>
    <property type="project" value="TreeGrafter"/>
</dbReference>
<dbReference type="GO" id="GO:0005886">
    <property type="term" value="C:plasma membrane"/>
    <property type="evidence" value="ECO:0007669"/>
    <property type="project" value="TreeGrafter"/>
</dbReference>
<dbReference type="GO" id="GO:0015918">
    <property type="term" value="P:sterol transport"/>
    <property type="evidence" value="ECO:0007669"/>
    <property type="project" value="TreeGrafter"/>
</dbReference>
<dbReference type="Pfam" id="PF16414">
    <property type="entry name" value="NPC1_N"/>
    <property type="match status" value="1"/>
</dbReference>
<dbReference type="SUPFAM" id="SSF82866">
    <property type="entry name" value="Multidrug efflux transporter AcrB transmembrane domain"/>
    <property type="match status" value="2"/>
</dbReference>
<dbReference type="GeneID" id="105266361"/>
<keyword evidence="4 12" id="KW-0812">Transmembrane</keyword>
<accession>A0A9R1T513</accession>
<keyword evidence="9" id="KW-1015">Disulfide bond</keyword>
<dbReference type="GO" id="GO:0012505">
    <property type="term" value="C:endomembrane system"/>
    <property type="evidence" value="ECO:0007669"/>
    <property type="project" value="UniProtKB-SubCell"/>
</dbReference>
<evidence type="ECO:0000256" key="5">
    <source>
        <dbReference type="ARBA" id="ARBA00022729"/>
    </source>
</evidence>
<dbReference type="PANTHER" id="PTHR45727">
    <property type="entry name" value="NPC INTRACELLULAR CHOLESTEROL TRANSPORTER 1"/>
    <property type="match status" value="1"/>
</dbReference>
<comment type="catalytic activity">
    <reaction evidence="11">
        <text>cholesterol(in) = cholesterol(out)</text>
        <dbReference type="Rhea" id="RHEA:39747"/>
        <dbReference type="ChEBI" id="CHEBI:16113"/>
    </reaction>
</comment>
<evidence type="ECO:0000256" key="11">
    <source>
        <dbReference type="ARBA" id="ARBA00034049"/>
    </source>
</evidence>
<dbReference type="FunFam" id="1.20.1640.10:FF:000008">
    <property type="entry name" value="NPC intracellular cholesterol transporter 1"/>
    <property type="match status" value="1"/>
</dbReference>
<dbReference type="InterPro" id="IPR053956">
    <property type="entry name" value="NPC1_MLD"/>
</dbReference>
<feature type="transmembrane region" description="Helical" evidence="12">
    <location>
        <begin position="1021"/>
        <end position="1044"/>
    </location>
</feature>
<feature type="transmembrane region" description="Helical" evidence="12">
    <location>
        <begin position="945"/>
        <end position="966"/>
    </location>
</feature>
<dbReference type="InterPro" id="IPR032190">
    <property type="entry name" value="NPC1_N"/>
</dbReference>
<keyword evidence="3" id="KW-0813">Transport</keyword>
<feature type="transmembrane region" description="Helical" evidence="12">
    <location>
        <begin position="915"/>
        <end position="938"/>
    </location>
</feature>
<evidence type="ECO:0000256" key="9">
    <source>
        <dbReference type="ARBA" id="ARBA00023157"/>
    </source>
</evidence>
<dbReference type="AlphaFoldDB" id="A0A9R1T513"/>
<dbReference type="RefSeq" id="XP_011302775.1">
    <property type="nucleotide sequence ID" value="XM_011304473.1"/>
</dbReference>
<dbReference type="PROSITE" id="PS50156">
    <property type="entry name" value="SSD"/>
    <property type="match status" value="1"/>
</dbReference>
<dbReference type="InterPro" id="IPR053958">
    <property type="entry name" value="HMGCR/SNAP/NPC1-like_SSD"/>
</dbReference>
<feature type="domain" description="SSD" evidence="13">
    <location>
        <begin position="590"/>
        <end position="755"/>
    </location>
</feature>
<dbReference type="InterPro" id="IPR000731">
    <property type="entry name" value="SSD"/>
</dbReference>
<comment type="subcellular location">
    <subcellularLocation>
        <location evidence="1">Endomembrane system</location>
        <topology evidence="1">Multi-pass membrane protein</topology>
    </subcellularLocation>
</comment>
<dbReference type="Pfam" id="PF12349">
    <property type="entry name" value="Sterol-sensing"/>
    <property type="match status" value="1"/>
</dbReference>
<evidence type="ECO:0000313" key="15">
    <source>
        <dbReference type="RefSeq" id="XP_011302775.1"/>
    </source>
</evidence>
<evidence type="ECO:0000256" key="3">
    <source>
        <dbReference type="ARBA" id="ARBA00022448"/>
    </source>
</evidence>
<feature type="transmembrane region" description="Helical" evidence="12">
    <location>
        <begin position="731"/>
        <end position="755"/>
    </location>
</feature>
<dbReference type="GO" id="GO:0006629">
    <property type="term" value="P:lipid metabolic process"/>
    <property type="evidence" value="ECO:0007669"/>
    <property type="project" value="UniProtKB-KW"/>
</dbReference>
<feature type="transmembrane region" description="Helical" evidence="12">
    <location>
        <begin position="892"/>
        <end position="909"/>
    </location>
</feature>
<keyword evidence="14" id="KW-1185">Reference proteome</keyword>
<feature type="transmembrane region" description="Helical" evidence="12">
    <location>
        <begin position="261"/>
        <end position="283"/>
    </location>
</feature>
<sequence length="1065" mass="119778">MTGIPVTISSQNLTEEYTCVWYGECGPTVPNKHNCPSNHSARLINDALAEARLQKRCPHFFEETDHPRTCCDSAIIQTMDSRMQQAEGIYGRCTTCLRNFFRSICDFTCAPDQKRFMAATEILKWEINGGEYINKVEIFIGEEFGNSTFESCSRIVHPASGKLALDLGCGLHGASRCTPKLWYEYMGDPNQNNLVPFQINYIWKPNESLGLVDPMNPPAKPCNESFANASACSCVDCPSACPLTEWTINHRFFTLLGINGAGVLLGIIILGMSTGFSIGWIWMKRHAGSRNSRGVINSCDRLSMRYHDVFERIFYRLGYAFARHPVLTLSLLSYVIIGTAWGGMNLTITVDPIEIWASPDSRSRIEKDYFDSHFTPFYRIEQIYIKAVNLETMRNETSDGVHEFGPIFQRKFLMAVYDLQQKIQQIGKDTDEGLERICYAPVKNEFTGPMTVDLCTVQSIWGYFQNDLKKFNDSHYLNHLYTCLQNAFLPECLGTYRGPILPDIALGGHLIPGKTTYEAVDYIKASALVLSFMVRNEVDKDNLAPMRKWESRFLEFMGHWVKHEKPDFMDIAYSSERSIEDELERTSIAESKTIVISYIVMFIYILFSLGTFKASAETFIISKAMLSISGIITVLASVGCTFGIFGYTKTATTLLTIEVIPFLVLAVGVDNIFILVQTHQRNPPRPGESIPQHMGRILGSVGPSMFLTSVSESLCFSIGTISSMPAVKTFALFASVAIAFNFFLQISGFVSLLALDTRRYEINCERCDISKDEFELRPQSSDFRKYISYFLSDVPDESCAKGGRASYFDGITYTYDQYGKIDVGDSYFMSYHTPLKKQSDWYRALYSARVVADNITTMINNYKFTDTPISVFPYSVFYVFYEQYLTIWKETMISLGLSLGIVSLVTYVLTGFSLFSAGMVFITVTMIIINMLGLMYWWNISLNAVSLVNLVMAVGISVEFCSHLLHSYLSSKEKKSLDKAADALSVMGSSVFSGITLTKLVGIIILAFAKTKIFQIFYFRMYLGILIIGATHGLIFLPVALRFFGPIGTENTSPENGRSKKSGPN</sequence>
<evidence type="ECO:0000256" key="12">
    <source>
        <dbReference type="SAM" id="Phobius"/>
    </source>
</evidence>
<dbReference type="GO" id="GO:0015485">
    <property type="term" value="F:cholesterol binding"/>
    <property type="evidence" value="ECO:0007669"/>
    <property type="project" value="TreeGrafter"/>
</dbReference>
<gene>
    <name evidence="15" type="primary">LOC105266361</name>
</gene>
<dbReference type="Pfam" id="PF22314">
    <property type="entry name" value="NPC1_MLD"/>
    <property type="match status" value="1"/>
</dbReference>
<evidence type="ECO:0000256" key="10">
    <source>
        <dbReference type="ARBA" id="ARBA00023180"/>
    </source>
</evidence>
<dbReference type="GO" id="GO:0030299">
    <property type="term" value="P:intestinal cholesterol absorption"/>
    <property type="evidence" value="ECO:0007669"/>
    <property type="project" value="TreeGrafter"/>
</dbReference>
<dbReference type="OrthoDB" id="6510177at2759"/>
<keyword evidence="5" id="KW-0732">Signal</keyword>
<comment type="similarity">
    <text evidence="2">Belongs to the patched family.</text>
</comment>
<keyword evidence="6 12" id="KW-1133">Transmembrane helix</keyword>
<name>A0A9R1T513_9HYME</name>
<evidence type="ECO:0000256" key="7">
    <source>
        <dbReference type="ARBA" id="ARBA00023098"/>
    </source>
</evidence>
<evidence type="ECO:0000256" key="1">
    <source>
        <dbReference type="ARBA" id="ARBA00004127"/>
    </source>
</evidence>
<keyword evidence="7" id="KW-0443">Lipid metabolism</keyword>
<evidence type="ECO:0000313" key="14">
    <source>
        <dbReference type="Proteomes" id="UP000694866"/>
    </source>
</evidence>
<protein>
    <submittedName>
        <fullName evidence="15">Niemann-Pick C1 protein</fullName>
    </submittedName>
</protein>
<dbReference type="PANTHER" id="PTHR45727:SF6">
    <property type="entry name" value="NPC INTRACELLULAR CHOLESTEROL TRANSPORTER 1 HOMOLOG 1B"/>
    <property type="match status" value="1"/>
</dbReference>
<evidence type="ECO:0000256" key="4">
    <source>
        <dbReference type="ARBA" id="ARBA00022692"/>
    </source>
</evidence>
<reference evidence="15" key="1">
    <citation type="submission" date="2025-08" db="UniProtKB">
        <authorList>
            <consortium name="RefSeq"/>
        </authorList>
    </citation>
    <scope>IDENTIFICATION</scope>
    <source>
        <strain evidence="15">USDA-PBARC FA_bdor</strain>
        <tissue evidence="15">Whole organism</tissue>
    </source>
</reference>
<organism evidence="14 15">
    <name type="scientific">Fopius arisanus</name>
    <dbReference type="NCBI Taxonomy" id="64838"/>
    <lineage>
        <taxon>Eukaryota</taxon>
        <taxon>Metazoa</taxon>
        <taxon>Ecdysozoa</taxon>
        <taxon>Arthropoda</taxon>
        <taxon>Hexapoda</taxon>
        <taxon>Insecta</taxon>
        <taxon>Pterygota</taxon>
        <taxon>Neoptera</taxon>
        <taxon>Endopterygota</taxon>
        <taxon>Hymenoptera</taxon>
        <taxon>Apocrita</taxon>
        <taxon>Ichneumonoidea</taxon>
        <taxon>Braconidae</taxon>
        <taxon>Opiinae</taxon>
        <taxon>Fopius</taxon>
    </lineage>
</organism>
<evidence type="ECO:0000256" key="6">
    <source>
        <dbReference type="ARBA" id="ARBA00022989"/>
    </source>
</evidence>
<feature type="transmembrane region" description="Helical" evidence="12">
    <location>
        <begin position="659"/>
        <end position="676"/>
    </location>
</feature>
<dbReference type="Proteomes" id="UP000694866">
    <property type="component" value="Unplaced"/>
</dbReference>
<evidence type="ECO:0000256" key="2">
    <source>
        <dbReference type="ARBA" id="ARBA00005585"/>
    </source>
</evidence>
<dbReference type="Gene3D" id="1.20.1640.10">
    <property type="entry name" value="Multidrug efflux transporter AcrB transmembrane domain"/>
    <property type="match status" value="2"/>
</dbReference>
<proteinExistence type="inferred from homology"/>
<dbReference type="KEGG" id="fas:105266361"/>
<feature type="transmembrane region" description="Helical" evidence="12">
    <location>
        <begin position="624"/>
        <end position="647"/>
    </location>
</feature>
<keyword evidence="10" id="KW-0325">Glycoprotein</keyword>